<feature type="region of interest" description="Disordered" evidence="1">
    <location>
        <begin position="170"/>
        <end position="263"/>
    </location>
</feature>
<accession>A0A0C3FCM6</accession>
<evidence type="ECO:0000256" key="1">
    <source>
        <dbReference type="SAM" id="MobiDB-lite"/>
    </source>
</evidence>
<dbReference type="InterPro" id="IPR041260">
    <property type="entry name" value="Sld7_C"/>
</dbReference>
<dbReference type="Pfam" id="PF18596">
    <property type="entry name" value="Sld7_C"/>
    <property type="match status" value="1"/>
</dbReference>
<name>A0A0C3FCM6_PILCF</name>
<feature type="region of interest" description="Disordered" evidence="1">
    <location>
        <begin position="402"/>
        <end position="423"/>
    </location>
</feature>
<reference evidence="3 4" key="1">
    <citation type="submission" date="2014-04" db="EMBL/GenBank/DDBJ databases">
        <authorList>
            <consortium name="DOE Joint Genome Institute"/>
            <person name="Kuo A."/>
            <person name="Tarkka M."/>
            <person name="Buscot F."/>
            <person name="Kohler A."/>
            <person name="Nagy L.G."/>
            <person name="Floudas D."/>
            <person name="Copeland A."/>
            <person name="Barry K.W."/>
            <person name="Cichocki N."/>
            <person name="Veneault-Fourrey C."/>
            <person name="LaButti K."/>
            <person name="Lindquist E.A."/>
            <person name="Lipzen A."/>
            <person name="Lundell T."/>
            <person name="Morin E."/>
            <person name="Murat C."/>
            <person name="Sun H."/>
            <person name="Tunlid A."/>
            <person name="Henrissat B."/>
            <person name="Grigoriev I.V."/>
            <person name="Hibbett D.S."/>
            <person name="Martin F."/>
            <person name="Nordberg H.P."/>
            <person name="Cantor M.N."/>
            <person name="Hua S.X."/>
        </authorList>
    </citation>
    <scope>NUCLEOTIDE SEQUENCE [LARGE SCALE GENOMIC DNA]</scope>
    <source>
        <strain evidence="3 4">F 1598</strain>
    </source>
</reference>
<evidence type="ECO:0000313" key="3">
    <source>
        <dbReference type="EMBL" id="KIM82410.1"/>
    </source>
</evidence>
<organism evidence="3 4">
    <name type="scientific">Piloderma croceum (strain F 1598)</name>
    <dbReference type="NCBI Taxonomy" id="765440"/>
    <lineage>
        <taxon>Eukaryota</taxon>
        <taxon>Fungi</taxon>
        <taxon>Dikarya</taxon>
        <taxon>Basidiomycota</taxon>
        <taxon>Agaricomycotina</taxon>
        <taxon>Agaricomycetes</taxon>
        <taxon>Agaricomycetidae</taxon>
        <taxon>Atheliales</taxon>
        <taxon>Atheliaceae</taxon>
        <taxon>Piloderma</taxon>
    </lineage>
</organism>
<dbReference type="InParanoid" id="A0A0C3FCM6"/>
<evidence type="ECO:0000313" key="4">
    <source>
        <dbReference type="Proteomes" id="UP000054166"/>
    </source>
</evidence>
<feature type="domain" description="Sld7 C-terminal" evidence="2">
    <location>
        <begin position="430"/>
        <end position="476"/>
    </location>
</feature>
<dbReference type="Proteomes" id="UP000054166">
    <property type="component" value="Unassembled WGS sequence"/>
</dbReference>
<sequence length="521" mass="54844">MSSSVSITITAPTPPRPSPTHRLLYRGSLSLPDSRLLLDGLTFTLAKSPSSLLENPLALALESMRGRPTLRFLGTMKLSEGWVDYSGGVCLDIHPQAILSQVYFENIFCLCAILSADGKTDLGVRVALGDSNGPETTEILIYGQIPPTSSQAHDTHTPTQLQIQLHVARISPTPPPSSTSLSSSSTTNTLRLPRPDDPTPRRIPIAFTSTTHTKRKLPSTSDLGAASGSSSSGGGGAKRRKLEHGSSKKDKAGVCTSGDKDKTKKKLTTTLAANGGGGGSGDNRDVQLAREVMLYGAAVRGASGPGRAASLSPLPSPNDGDAVFKVPSIPVRSKSKINGKGKTREMERGRGGAGEEEVEEEEADVFGGMKKGRWRVGGGEDGDGVGEVEKSNRAKIKKQTVKLLTSPPSSGSLETQPTPTPTPTRIPIPKTHPEFKHLFGHVYSGVAFAFRTNIKMHVLEISDIDRLVEAHLRLYLPGYAVDGVGVGGGTDNTNTNTDINGGSRSGVLVVAGDDINAHGLS</sequence>
<feature type="compositionally biased region" description="Polar residues" evidence="1">
    <location>
        <begin position="402"/>
        <end position="414"/>
    </location>
</feature>
<proteinExistence type="predicted"/>
<gene>
    <name evidence="3" type="ORF">PILCRDRAFT_461480</name>
</gene>
<feature type="compositionally biased region" description="Acidic residues" evidence="1">
    <location>
        <begin position="354"/>
        <end position="364"/>
    </location>
</feature>
<feature type="region of interest" description="Disordered" evidence="1">
    <location>
        <begin position="302"/>
        <end position="364"/>
    </location>
</feature>
<protein>
    <recommendedName>
        <fullName evidence="2">Sld7 C-terminal domain-containing protein</fullName>
    </recommendedName>
</protein>
<keyword evidence="4" id="KW-1185">Reference proteome</keyword>
<dbReference type="HOGENOM" id="CLU_037886_0_0_1"/>
<dbReference type="OrthoDB" id="5599874at2759"/>
<feature type="compositionally biased region" description="Low complexity" evidence="1">
    <location>
        <begin position="178"/>
        <end position="192"/>
    </location>
</feature>
<evidence type="ECO:0000259" key="2">
    <source>
        <dbReference type="Pfam" id="PF18596"/>
    </source>
</evidence>
<dbReference type="AlphaFoldDB" id="A0A0C3FCM6"/>
<reference evidence="4" key="2">
    <citation type="submission" date="2015-01" db="EMBL/GenBank/DDBJ databases">
        <title>Evolutionary Origins and Diversification of the Mycorrhizal Mutualists.</title>
        <authorList>
            <consortium name="DOE Joint Genome Institute"/>
            <consortium name="Mycorrhizal Genomics Consortium"/>
            <person name="Kohler A."/>
            <person name="Kuo A."/>
            <person name="Nagy L.G."/>
            <person name="Floudas D."/>
            <person name="Copeland A."/>
            <person name="Barry K.W."/>
            <person name="Cichocki N."/>
            <person name="Veneault-Fourrey C."/>
            <person name="LaButti K."/>
            <person name="Lindquist E.A."/>
            <person name="Lipzen A."/>
            <person name="Lundell T."/>
            <person name="Morin E."/>
            <person name="Murat C."/>
            <person name="Riley R."/>
            <person name="Ohm R."/>
            <person name="Sun H."/>
            <person name="Tunlid A."/>
            <person name="Henrissat B."/>
            <person name="Grigoriev I.V."/>
            <person name="Hibbett D.S."/>
            <person name="Martin F."/>
        </authorList>
    </citation>
    <scope>NUCLEOTIDE SEQUENCE [LARGE SCALE GENOMIC DNA]</scope>
    <source>
        <strain evidence="4">F 1598</strain>
    </source>
</reference>
<feature type="compositionally biased region" description="Basic and acidic residues" evidence="1">
    <location>
        <begin position="243"/>
        <end position="262"/>
    </location>
</feature>
<dbReference type="EMBL" id="KN832994">
    <property type="protein sequence ID" value="KIM82410.1"/>
    <property type="molecule type" value="Genomic_DNA"/>
</dbReference>